<comment type="similarity">
    <text evidence="6">Belongs to the ABC-4 integral membrane protein family.</text>
</comment>
<evidence type="ECO:0000313" key="11">
    <source>
        <dbReference type="Proteomes" id="UP001620397"/>
    </source>
</evidence>
<comment type="subcellular location">
    <subcellularLocation>
        <location evidence="1">Cell membrane</location>
        <topology evidence="1">Multi-pass membrane protein</topology>
    </subcellularLocation>
</comment>
<feature type="transmembrane region" description="Helical" evidence="7">
    <location>
        <begin position="338"/>
        <end position="363"/>
    </location>
</feature>
<feature type="transmembrane region" description="Helical" evidence="7">
    <location>
        <begin position="375"/>
        <end position="392"/>
    </location>
</feature>
<evidence type="ECO:0000256" key="6">
    <source>
        <dbReference type="ARBA" id="ARBA00038076"/>
    </source>
</evidence>
<evidence type="ECO:0000259" key="9">
    <source>
        <dbReference type="Pfam" id="PF12704"/>
    </source>
</evidence>
<reference evidence="10 11" key="1">
    <citation type="submission" date="2020-10" db="EMBL/GenBank/DDBJ databases">
        <title>Phylogeny of dyella-like bacteria.</title>
        <authorList>
            <person name="Fu J."/>
        </authorList>
    </citation>
    <scope>NUCLEOTIDE SEQUENCE [LARGE SCALE GENOMIC DNA]</scope>
    <source>
        <strain evidence="10 11">DKC-1</strain>
    </source>
</reference>
<comment type="caution">
    <text evidence="10">The sequence shown here is derived from an EMBL/GenBank/DDBJ whole genome shotgun (WGS) entry which is preliminary data.</text>
</comment>
<dbReference type="Pfam" id="PF12704">
    <property type="entry name" value="MacB_PCD"/>
    <property type="match status" value="1"/>
</dbReference>
<dbReference type="Proteomes" id="UP001620397">
    <property type="component" value="Unassembled WGS sequence"/>
</dbReference>
<dbReference type="PROSITE" id="PS51257">
    <property type="entry name" value="PROKAR_LIPOPROTEIN"/>
    <property type="match status" value="1"/>
</dbReference>
<keyword evidence="3 7" id="KW-0812">Transmembrane</keyword>
<keyword evidence="4 7" id="KW-1133">Transmembrane helix</keyword>
<dbReference type="EMBL" id="JADIKL010000001">
    <property type="protein sequence ID" value="MFK2929616.1"/>
    <property type="molecule type" value="Genomic_DNA"/>
</dbReference>
<dbReference type="InterPro" id="IPR003838">
    <property type="entry name" value="ABC3_permease_C"/>
</dbReference>
<dbReference type="PANTHER" id="PTHR30572:SF4">
    <property type="entry name" value="ABC TRANSPORTER PERMEASE YTRF"/>
    <property type="match status" value="1"/>
</dbReference>
<sequence>MRHIVSPLLRHRLMPMLVVLQVALACAIACNALFLLQQKLVPLLTPDGMGDPGRLVMAWNIAPRGKLWPTSRLLEVRQQLRTLPGVSAASVSGSLPMETNAQMNGTVLGIGANTKATTALYIGADMVDALGLKLVAGRDFSADEQTLQYHGMGMDQSGPAIITRALAQRLFPGESAVGRQISIGQDAGAAHRTVVGVVAHLMSNKFDTDGGDVDYSMLFPGVPGDWPMPVFAVRVAPDADAERVRKAVEAAIHRELGNELVRGFDPSIRMYDEMRAHALAKFKAAVWLLGGVSLVVLVVTMVGIMGLTSYWVQQRTRQIGIRRALGARRRHILRELQLENLLVVCAGVLLGLVSAYAINLWLMHHYELTRLPWTYLPYGAALMLLLGQFAVLSPALRASRVPPVVATRSV</sequence>
<feature type="domain" description="MacB-like periplasmic core" evidence="9">
    <location>
        <begin position="75"/>
        <end position="250"/>
    </location>
</feature>
<keyword evidence="2" id="KW-1003">Cell membrane</keyword>
<dbReference type="InterPro" id="IPR050250">
    <property type="entry name" value="Macrolide_Exporter_MacB"/>
</dbReference>
<accession>A0ABW8KC46</accession>
<organism evidence="10 11">
    <name type="scientific">Dyella agri</name>
    <dbReference type="NCBI Taxonomy" id="1926869"/>
    <lineage>
        <taxon>Bacteria</taxon>
        <taxon>Pseudomonadati</taxon>
        <taxon>Pseudomonadota</taxon>
        <taxon>Gammaproteobacteria</taxon>
        <taxon>Lysobacterales</taxon>
        <taxon>Rhodanobacteraceae</taxon>
        <taxon>Dyella</taxon>
    </lineage>
</organism>
<evidence type="ECO:0000256" key="4">
    <source>
        <dbReference type="ARBA" id="ARBA00022989"/>
    </source>
</evidence>
<keyword evidence="5 7" id="KW-0472">Membrane</keyword>
<gene>
    <name evidence="10" type="ORF">ISP14_02315</name>
</gene>
<dbReference type="Pfam" id="PF02687">
    <property type="entry name" value="FtsX"/>
    <property type="match status" value="1"/>
</dbReference>
<feature type="domain" description="ABC3 transporter permease C-terminal" evidence="8">
    <location>
        <begin position="292"/>
        <end position="403"/>
    </location>
</feature>
<feature type="transmembrane region" description="Helical" evidence="7">
    <location>
        <begin position="284"/>
        <end position="312"/>
    </location>
</feature>
<evidence type="ECO:0000259" key="8">
    <source>
        <dbReference type="Pfam" id="PF02687"/>
    </source>
</evidence>
<evidence type="ECO:0000256" key="2">
    <source>
        <dbReference type="ARBA" id="ARBA00022475"/>
    </source>
</evidence>
<keyword evidence="11" id="KW-1185">Reference proteome</keyword>
<evidence type="ECO:0000256" key="5">
    <source>
        <dbReference type="ARBA" id="ARBA00023136"/>
    </source>
</evidence>
<dbReference type="PANTHER" id="PTHR30572">
    <property type="entry name" value="MEMBRANE COMPONENT OF TRANSPORTER-RELATED"/>
    <property type="match status" value="1"/>
</dbReference>
<proteinExistence type="inferred from homology"/>
<evidence type="ECO:0000256" key="3">
    <source>
        <dbReference type="ARBA" id="ARBA00022692"/>
    </source>
</evidence>
<evidence type="ECO:0000256" key="1">
    <source>
        <dbReference type="ARBA" id="ARBA00004651"/>
    </source>
</evidence>
<name>A0ABW8KC46_9GAMM</name>
<dbReference type="RefSeq" id="WP_404535940.1">
    <property type="nucleotide sequence ID" value="NZ_JADIKL010000001.1"/>
</dbReference>
<evidence type="ECO:0000256" key="7">
    <source>
        <dbReference type="SAM" id="Phobius"/>
    </source>
</evidence>
<evidence type="ECO:0000313" key="10">
    <source>
        <dbReference type="EMBL" id="MFK2929616.1"/>
    </source>
</evidence>
<dbReference type="InterPro" id="IPR025857">
    <property type="entry name" value="MacB_PCD"/>
</dbReference>
<protein>
    <submittedName>
        <fullName evidence="10">ABC transporter permease</fullName>
    </submittedName>
</protein>